<keyword evidence="2" id="KW-1185">Reference proteome</keyword>
<name>A0A4Y2KZ59_ARAVE</name>
<dbReference type="SUPFAM" id="SSF141571">
    <property type="entry name" value="Pentapeptide repeat-like"/>
    <property type="match status" value="1"/>
</dbReference>
<evidence type="ECO:0000313" key="2">
    <source>
        <dbReference type="Proteomes" id="UP000499080"/>
    </source>
</evidence>
<dbReference type="AlphaFoldDB" id="A0A4Y2KZ59"/>
<dbReference type="Gene3D" id="2.160.20.80">
    <property type="entry name" value="E3 ubiquitin-protein ligase SopA"/>
    <property type="match status" value="1"/>
</dbReference>
<protein>
    <submittedName>
        <fullName evidence="1">Uncharacterized protein</fullName>
    </submittedName>
</protein>
<sequence length="136" mass="15658">KNDDNPEKDILEDNFKKLVVAWTSYKLFYETYEDSSSEECNSSENTNKNEMDSCNLDETEIFSGNLDETEMFSCNLDETEMFSGNLKEIEMDNSNLEETEMFSGNLKEIEIDSGDLKETNESVCRCESPKDENCNT</sequence>
<organism evidence="1 2">
    <name type="scientific">Araneus ventricosus</name>
    <name type="common">Orbweaver spider</name>
    <name type="synonym">Epeira ventricosa</name>
    <dbReference type="NCBI Taxonomy" id="182803"/>
    <lineage>
        <taxon>Eukaryota</taxon>
        <taxon>Metazoa</taxon>
        <taxon>Ecdysozoa</taxon>
        <taxon>Arthropoda</taxon>
        <taxon>Chelicerata</taxon>
        <taxon>Arachnida</taxon>
        <taxon>Araneae</taxon>
        <taxon>Araneomorphae</taxon>
        <taxon>Entelegynae</taxon>
        <taxon>Araneoidea</taxon>
        <taxon>Araneidae</taxon>
        <taxon>Araneus</taxon>
    </lineage>
</organism>
<dbReference type="EMBL" id="BGPR01197070">
    <property type="protein sequence ID" value="GBN07684.1"/>
    <property type="molecule type" value="Genomic_DNA"/>
</dbReference>
<comment type="caution">
    <text evidence="1">The sequence shown here is derived from an EMBL/GenBank/DDBJ whole genome shotgun (WGS) entry which is preliminary data.</text>
</comment>
<dbReference type="Proteomes" id="UP000499080">
    <property type="component" value="Unassembled WGS sequence"/>
</dbReference>
<feature type="non-terminal residue" evidence="1">
    <location>
        <position position="1"/>
    </location>
</feature>
<dbReference type="OrthoDB" id="385893at2759"/>
<reference evidence="1 2" key="1">
    <citation type="journal article" date="2019" name="Sci. Rep.">
        <title>Orb-weaving spider Araneus ventricosus genome elucidates the spidroin gene catalogue.</title>
        <authorList>
            <person name="Kono N."/>
            <person name="Nakamura H."/>
            <person name="Ohtoshi R."/>
            <person name="Moran D.A.P."/>
            <person name="Shinohara A."/>
            <person name="Yoshida Y."/>
            <person name="Fujiwara M."/>
            <person name="Mori M."/>
            <person name="Tomita M."/>
            <person name="Arakawa K."/>
        </authorList>
    </citation>
    <scope>NUCLEOTIDE SEQUENCE [LARGE SCALE GENOMIC DNA]</scope>
</reference>
<proteinExistence type="predicted"/>
<accession>A0A4Y2KZ59</accession>
<evidence type="ECO:0000313" key="1">
    <source>
        <dbReference type="EMBL" id="GBN07684.1"/>
    </source>
</evidence>
<gene>
    <name evidence="1" type="ORF">AVEN_110045_1</name>
</gene>